<feature type="compositionally biased region" description="Polar residues" evidence="1">
    <location>
        <begin position="414"/>
        <end position="434"/>
    </location>
</feature>
<feature type="domain" description="Nuclear respiratory factor 1 NLS/DNA-binding dimerisation" evidence="2">
    <location>
        <begin position="34"/>
        <end position="121"/>
    </location>
</feature>
<feature type="region of interest" description="Disordered" evidence="1">
    <location>
        <begin position="783"/>
        <end position="900"/>
    </location>
</feature>
<feature type="compositionally biased region" description="Polar residues" evidence="1">
    <location>
        <begin position="208"/>
        <end position="221"/>
    </location>
</feature>
<feature type="compositionally biased region" description="Polar residues" evidence="1">
    <location>
        <begin position="857"/>
        <end position="896"/>
    </location>
</feature>
<name>A0AAV4DIX2_9GAST</name>
<accession>A0AAV4DIX2</accession>
<protein>
    <recommendedName>
        <fullName evidence="2">Nuclear respiratory factor 1 NLS/DNA-binding dimerisation domain-containing protein</fullName>
    </recommendedName>
</protein>
<feature type="region of interest" description="Disordered" evidence="1">
    <location>
        <begin position="208"/>
        <end position="229"/>
    </location>
</feature>
<dbReference type="Proteomes" id="UP000735302">
    <property type="component" value="Unassembled WGS sequence"/>
</dbReference>
<feature type="region of interest" description="Disordered" evidence="1">
    <location>
        <begin position="956"/>
        <end position="993"/>
    </location>
</feature>
<dbReference type="Pfam" id="PF10491">
    <property type="entry name" value="Nrf1_DNA-bind"/>
    <property type="match status" value="1"/>
</dbReference>
<dbReference type="AlphaFoldDB" id="A0AAV4DIX2"/>
<sequence length="1008" mass="113607">MHSQLQAQERGDSVGTVSLGPTLGMERWKELPPITLDDTTVSYLVTLIPVLVSMTSNREMPQEPRFEDETDKPEWWPSDVKWRNPKCYMQDQLEKEDRLLVLRKLVHSCYSYHGVEDLLCRLQEIPTPEDQFEIENAEEGLEVIELMDEDKQEDSATDCDAPVFVCCFCLEQFASHEDVNSHQSICKKGLKEPERVVFLEASDAKRQQISSPESLPVNSFLGQKDSSDSQPTKALDFFDTILCPGASVAPTSPVRNVTGENNSAQSQPIQVSISAAPPEPARPAAPDRPTKKPSASTSPYPFVPILKTRSQKKLDQIMLQHSRKKKMLKECQEMRSVPSKGAWWNPRKPKKISSPEHHPNTYTSQANFCASLGLMKAKAVNEEEMKKQEQQEVDLDCQIISVEGPLSAIAGLQPESNQSLQPATSPRSSKSLMSQLCRDSEDSSRRRLSFRFLEDEWADKEALEEGRDPMQMSLLSIEFSSPLGIRIRKYVSGEGTLNIVKDPEVFCKTEDIDVNYSKLRIRANDYRITYRKKRRATRFVHRYKFNRSDRYEFERLLQTGLNARSRKLQRLLTECFVCLKRLPKSEIKEWTEGKKIIFPEQIIVDDDICITQVDIPESQMKKAFLQKKNLATGYRPGPKCFASLERRPASKPSKGLGAASCSSTVPPHIPNIFRNRNSHTPSPPQPSNFDWHQSRIVTPASRHPRLKEGLQTLLAQRSADHLRSHNSCSNISRISHLSNHVKLGPSTHNQRHGWQNIAHCSASGSYHGSPSRRKQQLTHVRMDELDSSKSAQSCRNPLGQNMSSRPLVNYHETVKNHRGQHNKNSSSSAPEMGKRFSKSNPGDLRGNNGKLCPSLSHGLQPQYVSSNTSSQRQKPASGYLSTTRQHPVSGQPQNYRPSRHLPDWGSQQAFRHRVSTERVAPSKSNHLSVASSHSNVRSVSLIQEPHRSQFPLQKLKASGPQSSLLNSKHALGSSPKQGMQGTQGRQSQVIKNGARDDDILEVICIDDD</sequence>
<feature type="region of interest" description="Disordered" evidence="1">
    <location>
        <begin position="413"/>
        <end position="438"/>
    </location>
</feature>
<gene>
    <name evidence="3" type="ORF">PoB_007067800</name>
</gene>
<evidence type="ECO:0000313" key="4">
    <source>
        <dbReference type="Proteomes" id="UP000735302"/>
    </source>
</evidence>
<proteinExistence type="predicted"/>
<feature type="compositionally biased region" description="Polar residues" evidence="1">
    <location>
        <begin position="974"/>
        <end position="990"/>
    </location>
</feature>
<evidence type="ECO:0000256" key="1">
    <source>
        <dbReference type="SAM" id="MobiDB-lite"/>
    </source>
</evidence>
<feature type="compositionally biased region" description="Polar residues" evidence="1">
    <location>
        <begin position="788"/>
        <end position="806"/>
    </location>
</feature>
<reference evidence="3 4" key="1">
    <citation type="journal article" date="2021" name="Elife">
        <title>Chloroplast acquisition without the gene transfer in kleptoplastic sea slugs, Plakobranchus ocellatus.</title>
        <authorList>
            <person name="Maeda T."/>
            <person name="Takahashi S."/>
            <person name="Yoshida T."/>
            <person name="Shimamura S."/>
            <person name="Takaki Y."/>
            <person name="Nagai Y."/>
            <person name="Toyoda A."/>
            <person name="Suzuki Y."/>
            <person name="Arimoto A."/>
            <person name="Ishii H."/>
            <person name="Satoh N."/>
            <person name="Nishiyama T."/>
            <person name="Hasebe M."/>
            <person name="Maruyama T."/>
            <person name="Minagawa J."/>
            <person name="Obokata J."/>
            <person name="Shigenobu S."/>
        </authorList>
    </citation>
    <scope>NUCLEOTIDE SEQUENCE [LARGE SCALE GENOMIC DNA]</scope>
</reference>
<feature type="region of interest" description="Disordered" evidence="1">
    <location>
        <begin position="644"/>
        <end position="691"/>
    </location>
</feature>
<evidence type="ECO:0000259" key="2">
    <source>
        <dbReference type="Pfam" id="PF10491"/>
    </source>
</evidence>
<feature type="region of interest" description="Disordered" evidence="1">
    <location>
        <begin position="275"/>
        <end position="302"/>
    </location>
</feature>
<dbReference type="EMBL" id="BLXT01007928">
    <property type="protein sequence ID" value="GFO44173.1"/>
    <property type="molecule type" value="Genomic_DNA"/>
</dbReference>
<organism evidence="3 4">
    <name type="scientific">Plakobranchus ocellatus</name>
    <dbReference type="NCBI Taxonomy" id="259542"/>
    <lineage>
        <taxon>Eukaryota</taxon>
        <taxon>Metazoa</taxon>
        <taxon>Spiralia</taxon>
        <taxon>Lophotrochozoa</taxon>
        <taxon>Mollusca</taxon>
        <taxon>Gastropoda</taxon>
        <taxon>Heterobranchia</taxon>
        <taxon>Euthyneura</taxon>
        <taxon>Panpulmonata</taxon>
        <taxon>Sacoglossa</taxon>
        <taxon>Placobranchoidea</taxon>
        <taxon>Plakobranchidae</taxon>
        <taxon>Plakobranchus</taxon>
    </lineage>
</organism>
<dbReference type="InterPro" id="IPR019525">
    <property type="entry name" value="Nrf1_NLS/DNA-bd_dimer"/>
</dbReference>
<comment type="caution">
    <text evidence="3">The sequence shown here is derived from an EMBL/GenBank/DDBJ whole genome shotgun (WGS) entry which is preliminary data.</text>
</comment>
<feature type="region of interest" description="Disordered" evidence="1">
    <location>
        <begin position="339"/>
        <end position="360"/>
    </location>
</feature>
<evidence type="ECO:0000313" key="3">
    <source>
        <dbReference type="EMBL" id="GFO44173.1"/>
    </source>
</evidence>
<keyword evidence="4" id="KW-1185">Reference proteome</keyword>